<accession>A0A839ZA92</accession>
<feature type="region of interest" description="Disordered" evidence="1">
    <location>
        <begin position="1"/>
        <end position="29"/>
    </location>
</feature>
<evidence type="ECO:0000313" key="4">
    <source>
        <dbReference type="Proteomes" id="UP000533469"/>
    </source>
</evidence>
<name>A0A839ZA92_9HYPH</name>
<dbReference type="SUPFAM" id="SSF53448">
    <property type="entry name" value="Nucleotide-diphospho-sugar transferases"/>
    <property type="match status" value="1"/>
</dbReference>
<proteinExistence type="predicted"/>
<dbReference type="AlphaFoldDB" id="A0A839ZA92"/>
<gene>
    <name evidence="3" type="ORF">FHS55_002279</name>
</gene>
<dbReference type="RefSeq" id="WP_183189861.1">
    <property type="nucleotide sequence ID" value="NZ_JACICD010000004.1"/>
</dbReference>
<reference evidence="3 4" key="1">
    <citation type="submission" date="2020-08" db="EMBL/GenBank/DDBJ databases">
        <title>Genomic Encyclopedia of Type Strains, Phase IV (KMG-IV): sequencing the most valuable type-strain genomes for metagenomic binning, comparative biology and taxonomic classification.</title>
        <authorList>
            <person name="Goeker M."/>
        </authorList>
    </citation>
    <scope>NUCLEOTIDE SEQUENCE [LARGE SCALE GENOMIC DNA]</scope>
    <source>
        <strain evidence="3 4">DSM 5895</strain>
    </source>
</reference>
<dbReference type="InterPro" id="IPR001173">
    <property type="entry name" value="Glyco_trans_2-like"/>
</dbReference>
<organism evidence="3 4">
    <name type="scientific">Ancylobacter tetraedralis</name>
    <dbReference type="NCBI Taxonomy" id="217068"/>
    <lineage>
        <taxon>Bacteria</taxon>
        <taxon>Pseudomonadati</taxon>
        <taxon>Pseudomonadota</taxon>
        <taxon>Alphaproteobacteria</taxon>
        <taxon>Hyphomicrobiales</taxon>
        <taxon>Xanthobacteraceae</taxon>
        <taxon>Ancylobacter</taxon>
    </lineage>
</organism>
<dbReference type="Gene3D" id="3.90.550.10">
    <property type="entry name" value="Spore Coat Polysaccharide Biosynthesis Protein SpsA, Chain A"/>
    <property type="match status" value="1"/>
</dbReference>
<evidence type="ECO:0000313" key="3">
    <source>
        <dbReference type="EMBL" id="MBB3771670.1"/>
    </source>
</evidence>
<evidence type="ECO:0000259" key="2">
    <source>
        <dbReference type="Pfam" id="PF00535"/>
    </source>
</evidence>
<dbReference type="EMBL" id="JACICD010000004">
    <property type="protein sequence ID" value="MBB3771670.1"/>
    <property type="molecule type" value="Genomic_DNA"/>
</dbReference>
<keyword evidence="4" id="KW-1185">Reference proteome</keyword>
<feature type="domain" description="Glycosyltransferase 2-like" evidence="2">
    <location>
        <begin position="117"/>
        <end position="178"/>
    </location>
</feature>
<dbReference type="CDD" id="cd00761">
    <property type="entry name" value="Glyco_tranf_GTA_type"/>
    <property type="match status" value="1"/>
</dbReference>
<feature type="domain" description="Glycosyltransferase 2-like" evidence="2">
    <location>
        <begin position="196"/>
        <end position="258"/>
    </location>
</feature>
<sequence>MSIDIDPDNNSENSENRDRLAGQEGEEPDRTAYLADQLSHLDAMVRRIEAQYATSERVAALHTEIYELRVALQREARRVDYALAELEGLASLRDEFHQARRTEEYRRAFTDPEPLVSVCVTTYNRSSLLIDRCITSLREQSYRNLQIIVSGDHCTDDTAERLAKVGDPRIEFYNLDRRMPYPPPGKERWLVAGSHAGNLGRSRVKGQFVTHLDEDDTFDQRRIEIVLAAAQQNEADFVWHKFWYQQMDTSWLEWGNGKLELGQVGLGMIFYHRFFSKLPANVYAYRLDEPGDWNFIRRIMYFRPKLLFIPEALTRYYKYPANDTRQQTIDHEFLD</sequence>
<dbReference type="InterPro" id="IPR029044">
    <property type="entry name" value="Nucleotide-diphossugar_trans"/>
</dbReference>
<dbReference type="Proteomes" id="UP000533469">
    <property type="component" value="Unassembled WGS sequence"/>
</dbReference>
<evidence type="ECO:0000256" key="1">
    <source>
        <dbReference type="SAM" id="MobiDB-lite"/>
    </source>
</evidence>
<protein>
    <recommendedName>
        <fullName evidence="2">Glycosyltransferase 2-like domain-containing protein</fullName>
    </recommendedName>
</protein>
<comment type="caution">
    <text evidence="3">The sequence shown here is derived from an EMBL/GenBank/DDBJ whole genome shotgun (WGS) entry which is preliminary data.</text>
</comment>
<dbReference type="PANTHER" id="PTHR22916">
    <property type="entry name" value="GLYCOSYLTRANSFERASE"/>
    <property type="match status" value="1"/>
</dbReference>
<dbReference type="Pfam" id="PF00535">
    <property type="entry name" value="Glycos_transf_2"/>
    <property type="match status" value="2"/>
</dbReference>
<dbReference type="GO" id="GO:0016758">
    <property type="term" value="F:hexosyltransferase activity"/>
    <property type="evidence" value="ECO:0007669"/>
    <property type="project" value="UniProtKB-ARBA"/>
</dbReference>